<dbReference type="AlphaFoldDB" id="A0AAE0YUL7"/>
<gene>
    <name evidence="2" type="ORF">RRG08_061597</name>
</gene>
<reference evidence="2" key="1">
    <citation type="journal article" date="2023" name="G3 (Bethesda)">
        <title>A reference genome for the long-term kleptoplast-retaining sea slug Elysia crispata morphotype clarki.</title>
        <authorList>
            <person name="Eastman K.E."/>
            <person name="Pendleton A.L."/>
            <person name="Shaikh M.A."/>
            <person name="Suttiyut T."/>
            <person name="Ogas R."/>
            <person name="Tomko P."/>
            <person name="Gavelis G."/>
            <person name="Widhalm J.R."/>
            <person name="Wisecaver J.H."/>
        </authorList>
    </citation>
    <scope>NUCLEOTIDE SEQUENCE</scope>
    <source>
        <strain evidence="2">ECLA1</strain>
    </source>
</reference>
<sequence length="83" mass="9000">MYVSSDHNSLNLEGQAEGEKDVNKVSPSHPSSDGHWSSGHHQGRDQSLSARLGPVKTEARMGAGTRFMSQSDPGNDQPLVHLY</sequence>
<proteinExistence type="predicted"/>
<dbReference type="EMBL" id="JAWDGP010005499">
    <property type="protein sequence ID" value="KAK3756537.1"/>
    <property type="molecule type" value="Genomic_DNA"/>
</dbReference>
<keyword evidence="3" id="KW-1185">Reference proteome</keyword>
<protein>
    <submittedName>
        <fullName evidence="2">Uncharacterized protein</fullName>
    </submittedName>
</protein>
<organism evidence="2 3">
    <name type="scientific">Elysia crispata</name>
    <name type="common">lettuce slug</name>
    <dbReference type="NCBI Taxonomy" id="231223"/>
    <lineage>
        <taxon>Eukaryota</taxon>
        <taxon>Metazoa</taxon>
        <taxon>Spiralia</taxon>
        <taxon>Lophotrochozoa</taxon>
        <taxon>Mollusca</taxon>
        <taxon>Gastropoda</taxon>
        <taxon>Heterobranchia</taxon>
        <taxon>Euthyneura</taxon>
        <taxon>Panpulmonata</taxon>
        <taxon>Sacoglossa</taxon>
        <taxon>Placobranchoidea</taxon>
        <taxon>Plakobranchidae</taxon>
        <taxon>Elysia</taxon>
    </lineage>
</organism>
<accession>A0AAE0YUL7</accession>
<dbReference type="Proteomes" id="UP001283361">
    <property type="component" value="Unassembled WGS sequence"/>
</dbReference>
<feature type="compositionally biased region" description="Polar residues" evidence="1">
    <location>
        <begin position="1"/>
        <end position="12"/>
    </location>
</feature>
<evidence type="ECO:0000256" key="1">
    <source>
        <dbReference type="SAM" id="MobiDB-lite"/>
    </source>
</evidence>
<feature type="region of interest" description="Disordered" evidence="1">
    <location>
        <begin position="1"/>
        <end position="83"/>
    </location>
</feature>
<comment type="caution">
    <text evidence="2">The sequence shown here is derived from an EMBL/GenBank/DDBJ whole genome shotgun (WGS) entry which is preliminary data.</text>
</comment>
<feature type="compositionally biased region" description="Polar residues" evidence="1">
    <location>
        <begin position="25"/>
        <end position="35"/>
    </location>
</feature>
<evidence type="ECO:0000313" key="3">
    <source>
        <dbReference type="Proteomes" id="UP001283361"/>
    </source>
</evidence>
<evidence type="ECO:0000313" key="2">
    <source>
        <dbReference type="EMBL" id="KAK3756537.1"/>
    </source>
</evidence>
<name>A0AAE0YUL7_9GAST</name>